<proteinExistence type="predicted"/>
<feature type="non-terminal residue" evidence="1">
    <location>
        <position position="25"/>
    </location>
</feature>
<accession>A0A6V8PPZ2</accession>
<organism evidence="1 2">
    <name type="scientific">Candidatus Hakubella thermalkaliphila</name>
    <dbReference type="NCBI Taxonomy" id="2754717"/>
    <lineage>
        <taxon>Bacteria</taxon>
        <taxon>Bacillati</taxon>
        <taxon>Actinomycetota</taxon>
        <taxon>Actinomycetota incertae sedis</taxon>
        <taxon>Candidatus Hakubellales</taxon>
        <taxon>Candidatus Hakubellaceae</taxon>
        <taxon>Candidatus Hakubella</taxon>
    </lineage>
</organism>
<protein>
    <submittedName>
        <fullName evidence="1">Uncharacterized protein</fullName>
    </submittedName>
</protein>
<comment type="caution">
    <text evidence="1">The sequence shown here is derived from an EMBL/GenBank/DDBJ whole genome shotgun (WGS) entry which is preliminary data.</text>
</comment>
<dbReference type="AlphaFoldDB" id="A0A6V8PPZ2"/>
<evidence type="ECO:0000313" key="1">
    <source>
        <dbReference type="EMBL" id="GFP34307.1"/>
    </source>
</evidence>
<dbReference type="Proteomes" id="UP000576480">
    <property type="component" value="Unassembled WGS sequence"/>
</dbReference>
<reference evidence="1 2" key="1">
    <citation type="journal article" date="2020" name="Front. Microbiol.">
        <title>Single-cell genomics of novel Actinobacteria with the Wood-Ljungdahl pathway discovered in a serpentinizing system.</title>
        <authorList>
            <person name="Merino N."/>
            <person name="Kawai M."/>
            <person name="Boyd E.S."/>
            <person name="Colman D.R."/>
            <person name="McGlynn S.E."/>
            <person name="Nealson K.H."/>
            <person name="Kurokawa K."/>
            <person name="Hongoh Y."/>
        </authorList>
    </citation>
    <scope>NUCLEOTIDE SEQUENCE [LARGE SCALE GENOMIC DNA]</scope>
    <source>
        <strain evidence="1 2">S43</strain>
    </source>
</reference>
<sequence length="25" mass="2934">MLSEMVLSQMVWVESINKPELSHFV</sequence>
<dbReference type="EMBL" id="BLSB01000003">
    <property type="protein sequence ID" value="GFP34307.1"/>
    <property type="molecule type" value="Genomic_DNA"/>
</dbReference>
<evidence type="ECO:0000313" key="2">
    <source>
        <dbReference type="Proteomes" id="UP000576480"/>
    </source>
</evidence>
<name>A0A6V8PPZ2_9ACTN</name>
<gene>
    <name evidence="1" type="ORF">HKBW3S43_00100</name>
</gene>